<comment type="function">
    <text evidence="1 10">Involved in cell fusion during mating by stabilizing the plasma membrane fusion event.</text>
</comment>
<keyword evidence="4 10" id="KW-1003">Cell membrane</keyword>
<keyword evidence="8 10" id="KW-0472">Membrane</keyword>
<dbReference type="GO" id="GO:0032220">
    <property type="term" value="P:plasma membrane fusion involved in cytogamy"/>
    <property type="evidence" value="ECO:0007669"/>
    <property type="project" value="TreeGrafter"/>
</dbReference>
<feature type="non-terminal residue" evidence="11">
    <location>
        <position position="1"/>
    </location>
</feature>
<feature type="transmembrane region" description="Helical" evidence="10">
    <location>
        <begin position="12"/>
        <end position="33"/>
    </location>
</feature>
<gene>
    <name evidence="11" type="ORF">EJ05DRAFT_420043</name>
</gene>
<evidence type="ECO:0000256" key="2">
    <source>
        <dbReference type="ARBA" id="ARBA00004651"/>
    </source>
</evidence>
<dbReference type="Proteomes" id="UP000799437">
    <property type="component" value="Unassembled WGS sequence"/>
</dbReference>
<evidence type="ECO:0000256" key="6">
    <source>
        <dbReference type="ARBA" id="ARBA00022971"/>
    </source>
</evidence>
<comment type="similarity">
    <text evidence="3 10">Belongs to the PRM1 family.</text>
</comment>
<dbReference type="GO" id="GO:0043332">
    <property type="term" value="C:mating projection tip"/>
    <property type="evidence" value="ECO:0007669"/>
    <property type="project" value="UniProtKB-UniRule"/>
</dbReference>
<dbReference type="InterPro" id="IPR026777">
    <property type="entry name" value="PRM1"/>
</dbReference>
<comment type="subcellular location">
    <subcellularLocation>
        <location evidence="2 10">Cell membrane</location>
        <topology evidence="2 10">Multi-pass membrane protein</topology>
    </subcellularLocation>
</comment>
<evidence type="ECO:0000256" key="4">
    <source>
        <dbReference type="ARBA" id="ARBA00022475"/>
    </source>
</evidence>
<dbReference type="GO" id="GO:0005886">
    <property type="term" value="C:plasma membrane"/>
    <property type="evidence" value="ECO:0007669"/>
    <property type="project" value="UniProtKB-SubCell"/>
</dbReference>
<accession>A0A6A6WH60</accession>
<feature type="transmembrane region" description="Helical" evidence="10">
    <location>
        <begin position="582"/>
        <end position="607"/>
    </location>
</feature>
<evidence type="ECO:0000256" key="9">
    <source>
        <dbReference type="ARBA" id="ARBA00023180"/>
    </source>
</evidence>
<dbReference type="RefSeq" id="XP_033602942.1">
    <property type="nucleotide sequence ID" value="XM_033741460.1"/>
</dbReference>
<sequence length="608" mass="66731">PYLGLRARLSQIWINRWTILLLLVLVRVLMSIASMDGSVGDAREKALSACTKVESAGSALASMPYYMSKGLNELTATGVEKAVNGLMSMLDLTITGVQEIFVFYINMLTGTYVCLITLAVNGAIGAATKLVEEVTDFLNKALPEIGSGIQSVVGGFQDGLNKAAEKVQGLLPFIGGLPKLNVDDELKKLDDMQIPLDFLDSMKKVNESLPDFKEVQNFTDTVLRTPFQELKKLIKSEMDTYTFDRSLFPVPQKQQLDFCSEGNGLNDFFDSLVRLLYKGKKIFIGVIVVLAVLACLPMAYLEKKRFDREEATIRAFDKCATSGQHCIDSRDLVYTTARPNTAGFGLWITQRKSRTCPNSAHDPQPKPRQILIRWVIAYATSPPALFVLSLAIAGIFSCLCQYIMLRAIETQVPDLTDQVAQFTEKVTLALTDASESWQNGTNMAITSANDDINKKVFGWVGTSTDAVNDTLTAFVDKMSEGIDKVFGDTFLKDPIQGVINCLVVYKIEGIQKGLTWVHDNAHVSFPLVANDTFTLSALAEQTDSKSDDAFLLAPGNKTKDELTELVDKLIDKVESGILQEAAISAALLGVWLLLGIIGIVAACYQSFR</sequence>
<keyword evidence="12" id="KW-1185">Reference proteome</keyword>
<proteinExistence type="inferred from homology"/>
<evidence type="ECO:0000313" key="11">
    <source>
        <dbReference type="EMBL" id="KAF2760491.1"/>
    </source>
</evidence>
<keyword evidence="5 10" id="KW-0812">Transmembrane</keyword>
<dbReference type="PANTHER" id="PTHR31030">
    <property type="entry name" value="PLASMA MEMBRANE FUSION PROTEIN PRM1"/>
    <property type="match status" value="1"/>
</dbReference>
<protein>
    <recommendedName>
        <fullName evidence="10">Plasma membrane fusion protein PRM1</fullName>
    </recommendedName>
</protein>
<evidence type="ECO:0000256" key="8">
    <source>
        <dbReference type="ARBA" id="ARBA00023136"/>
    </source>
</evidence>
<organism evidence="11 12">
    <name type="scientific">Pseudovirgaria hyperparasitica</name>
    <dbReference type="NCBI Taxonomy" id="470096"/>
    <lineage>
        <taxon>Eukaryota</taxon>
        <taxon>Fungi</taxon>
        <taxon>Dikarya</taxon>
        <taxon>Ascomycota</taxon>
        <taxon>Pezizomycotina</taxon>
        <taxon>Dothideomycetes</taxon>
        <taxon>Dothideomycetes incertae sedis</taxon>
        <taxon>Acrospermales</taxon>
        <taxon>Acrospermaceae</taxon>
        <taxon>Pseudovirgaria</taxon>
    </lineage>
</organism>
<keyword evidence="9" id="KW-0325">Glycoprotein</keyword>
<evidence type="ECO:0000256" key="3">
    <source>
        <dbReference type="ARBA" id="ARBA00010780"/>
    </source>
</evidence>
<evidence type="ECO:0000256" key="1">
    <source>
        <dbReference type="ARBA" id="ARBA00002512"/>
    </source>
</evidence>
<feature type="transmembrane region" description="Helical" evidence="10">
    <location>
        <begin position="100"/>
        <end position="120"/>
    </location>
</feature>
<dbReference type="OrthoDB" id="5356111at2759"/>
<keyword evidence="7 10" id="KW-1133">Transmembrane helix</keyword>
<dbReference type="EMBL" id="ML996568">
    <property type="protein sequence ID" value="KAF2760491.1"/>
    <property type="molecule type" value="Genomic_DNA"/>
</dbReference>
<evidence type="ECO:0000256" key="7">
    <source>
        <dbReference type="ARBA" id="ARBA00022989"/>
    </source>
</evidence>
<feature type="non-terminal residue" evidence="11">
    <location>
        <position position="608"/>
    </location>
</feature>
<feature type="transmembrane region" description="Helical" evidence="10">
    <location>
        <begin position="384"/>
        <end position="405"/>
    </location>
</feature>
<dbReference type="PANTHER" id="PTHR31030:SF1">
    <property type="entry name" value="PLASMA MEMBRANE FUSION PROTEIN PRM1"/>
    <property type="match status" value="1"/>
</dbReference>
<keyword evidence="6 10" id="KW-0184">Conjugation</keyword>
<evidence type="ECO:0000256" key="5">
    <source>
        <dbReference type="ARBA" id="ARBA00022692"/>
    </source>
</evidence>
<dbReference type="GeneID" id="54482514"/>
<dbReference type="AlphaFoldDB" id="A0A6A6WH60"/>
<feature type="transmembrane region" description="Helical" evidence="10">
    <location>
        <begin position="282"/>
        <end position="301"/>
    </location>
</feature>
<name>A0A6A6WH60_9PEZI</name>
<reference evidence="11" key="1">
    <citation type="journal article" date="2020" name="Stud. Mycol.">
        <title>101 Dothideomycetes genomes: a test case for predicting lifestyles and emergence of pathogens.</title>
        <authorList>
            <person name="Haridas S."/>
            <person name="Albert R."/>
            <person name="Binder M."/>
            <person name="Bloem J."/>
            <person name="Labutti K."/>
            <person name="Salamov A."/>
            <person name="Andreopoulos B."/>
            <person name="Baker S."/>
            <person name="Barry K."/>
            <person name="Bills G."/>
            <person name="Bluhm B."/>
            <person name="Cannon C."/>
            <person name="Castanera R."/>
            <person name="Culley D."/>
            <person name="Daum C."/>
            <person name="Ezra D."/>
            <person name="Gonzalez J."/>
            <person name="Henrissat B."/>
            <person name="Kuo A."/>
            <person name="Liang C."/>
            <person name="Lipzen A."/>
            <person name="Lutzoni F."/>
            <person name="Magnuson J."/>
            <person name="Mondo S."/>
            <person name="Nolan M."/>
            <person name="Ohm R."/>
            <person name="Pangilinan J."/>
            <person name="Park H.-J."/>
            <person name="Ramirez L."/>
            <person name="Alfaro M."/>
            <person name="Sun H."/>
            <person name="Tritt A."/>
            <person name="Yoshinaga Y."/>
            <person name="Zwiers L.-H."/>
            <person name="Turgeon B."/>
            <person name="Goodwin S."/>
            <person name="Spatafora J."/>
            <person name="Crous P."/>
            <person name="Grigoriev I."/>
        </authorList>
    </citation>
    <scope>NUCLEOTIDE SEQUENCE</scope>
    <source>
        <strain evidence="11">CBS 121739</strain>
    </source>
</reference>
<evidence type="ECO:0000256" key="10">
    <source>
        <dbReference type="RuleBase" id="RU366035"/>
    </source>
</evidence>
<evidence type="ECO:0000313" key="12">
    <source>
        <dbReference type="Proteomes" id="UP000799437"/>
    </source>
</evidence>